<organism evidence="1 2">
    <name type="scientific">Vanilla planifolia</name>
    <name type="common">Vanilla</name>
    <dbReference type="NCBI Taxonomy" id="51239"/>
    <lineage>
        <taxon>Eukaryota</taxon>
        <taxon>Viridiplantae</taxon>
        <taxon>Streptophyta</taxon>
        <taxon>Embryophyta</taxon>
        <taxon>Tracheophyta</taxon>
        <taxon>Spermatophyta</taxon>
        <taxon>Magnoliopsida</taxon>
        <taxon>Liliopsida</taxon>
        <taxon>Asparagales</taxon>
        <taxon>Orchidaceae</taxon>
        <taxon>Vanilloideae</taxon>
        <taxon>Vanilleae</taxon>
        <taxon>Vanilla</taxon>
    </lineage>
</organism>
<dbReference type="AlphaFoldDB" id="A0A835RK46"/>
<evidence type="ECO:0000313" key="1">
    <source>
        <dbReference type="EMBL" id="KAG0487452.1"/>
    </source>
</evidence>
<comment type="caution">
    <text evidence="1">The sequence shown here is derived from an EMBL/GenBank/DDBJ whole genome shotgun (WGS) entry which is preliminary data.</text>
</comment>
<proteinExistence type="predicted"/>
<evidence type="ECO:0000313" key="2">
    <source>
        <dbReference type="Proteomes" id="UP000639772"/>
    </source>
</evidence>
<dbReference type="EMBL" id="JADCNM010000004">
    <property type="protein sequence ID" value="KAG0487452.1"/>
    <property type="molecule type" value="Genomic_DNA"/>
</dbReference>
<gene>
    <name evidence="1" type="ORF">HPP92_009547</name>
</gene>
<dbReference type="Proteomes" id="UP000639772">
    <property type="component" value="Unassembled WGS sequence"/>
</dbReference>
<accession>A0A835RK46</accession>
<name>A0A835RK46_VANPL</name>
<sequence>MENKLYQRESNKELIREFSTQHISCEEFLAEYKSDYFICVLSVSCSWTLHESSRREVLEKQRAALQLAAGRAAVASARRLWFDGEESLLTQPEAIKCDCVLSDFALVSCPSPQLRGLRVVMASISDNELHQTTEIGNSKLNTSEGDIVNPPSMVFFPSIAHQKAELSSLKMEVEESSEDTSSSNMWQLVFPSLPEEAIPSHRFSPALPNSRRSHYHKWFQNTATFPSSASIFSHLRWPAGRGILIPTVMLFLPLVLHTLIQCWTYHDRWEAQEEGIGIVSSSSSYLKLISAAQLDFTCR</sequence>
<protein>
    <submittedName>
        <fullName evidence="1">Uncharacterized protein</fullName>
    </submittedName>
</protein>
<reference evidence="1 2" key="1">
    <citation type="journal article" date="2020" name="Nat. Food">
        <title>A phased Vanilla planifolia genome enables genetic improvement of flavour and production.</title>
        <authorList>
            <person name="Hasing T."/>
            <person name="Tang H."/>
            <person name="Brym M."/>
            <person name="Khazi F."/>
            <person name="Huang T."/>
            <person name="Chambers A.H."/>
        </authorList>
    </citation>
    <scope>NUCLEOTIDE SEQUENCE [LARGE SCALE GENOMIC DNA]</scope>
    <source>
        <tissue evidence="1">Leaf</tissue>
    </source>
</reference>